<dbReference type="GO" id="GO:0015095">
    <property type="term" value="F:magnesium ion transmembrane transporter activity"/>
    <property type="evidence" value="ECO:0007669"/>
    <property type="project" value="TreeGrafter"/>
</dbReference>
<dbReference type="AlphaFoldDB" id="U1GTA1"/>
<keyword evidence="2 6" id="KW-0812">Transmembrane</keyword>
<dbReference type="GO" id="GO:0000287">
    <property type="term" value="F:magnesium ion binding"/>
    <property type="evidence" value="ECO:0007669"/>
    <property type="project" value="TreeGrafter"/>
</dbReference>
<dbReference type="Pfam" id="PF01544">
    <property type="entry name" value="CorA"/>
    <property type="match status" value="1"/>
</dbReference>
<feature type="region of interest" description="Disordered" evidence="5">
    <location>
        <begin position="593"/>
        <end position="628"/>
    </location>
</feature>
<feature type="region of interest" description="Disordered" evidence="5">
    <location>
        <begin position="560"/>
        <end position="579"/>
    </location>
</feature>
<accession>U1GTA1</accession>
<sequence length="1154" mass="129844">MEKPGLAIGDIQPRSRRNSVASLFGPPRLTNATPRQIDAPGASSAPGGDDHSAEKVAPPNLAKTLNRRLKKGSQPIIESVSQKLNVKILEVIQSNWIPNDDGNQEKISLIGELTNLQSASIEDGSFRWIHFERDTASINFADFEKVLNDTRVLYTHEAAVASKCLKEVALNRRTFARGKYFGPYIHQASLPYGSEVEVLPVSATFLSFPIFALMSIPHYGGDVHANSRNLRSSDQHPIRSLLQYSNILAKTTKRDTRQVVTRDEVEDDGQAPNHDKPFIHVPEIWALVINMYTIITCAPFSLDELCCDNVKVHNPPRQDQKVLVKYTDLHGRLHDFRCRTWFGLLDIVSSIESHVDKMKSLLNNPESQYKLIDPRFRPIDNTRWLEIVEATGARSVNVRGVTLLEDSALSLDFAERKLRASIQGTFVLLGYSVTLRRLRERAMRFQVEKVERAKQDQVKKRIALLSKEARNIKRSRHFNRFLLYATRSQILDPHASDAFKQTEAQIPIGQTNRSTTGSTIAEDCTDQRKKNSNPLESTAVVRHLPEVFENKLKIPTIKVDTQEDEQTRTGAPKIQPTTPRITLNDEHINQSPKTSAALVLPPPVAASGNSEPTRKKSPSYQSIVTDDLEAQRSPVEAFEDLESQRRSRLHSVLPLQKHSSHAESSLGLAGPSIVDPLSADSLGQGVQDMSHLTSLPHITPENSLSQGIRRPTQKQASLQDTDSVDSKVFPASPPRLPLRPEGGSTILRSEWNALNSSSSQSESAEHPSSEESPNAGALPYPQKNDTTLIQYAATQLEQIEQKCNQLLLDGRPEPTNDKSSPNWRLPSALTPTFRDIVLFLLCIYLAVTDHGVDSMSVHHIRDKVLGDLAESESALLRLSEHAEMELDQSGHESIRTADTILEILVENAMSFSTKEELDKKGRARLPFFDLVHIYSSYTSSCIFRAKRDASARVYEDVRLLREEVETISLMLKDQKDLFRKVLKARGSTPETLDKRLTHRIQSSLDETIRHFDTLSVYAVQAEFWTRNSIEVKGEDNSKAIYVFTAVTVIFLPLTFIAGLLGMNTVDIRNEQDSQWLFWAIALPFTFTVLMICLCIAKLNFRLRKFVRSVLRKSGVLRKIRKGLGILGRRLLPEKWYRRGTRRAADWIDSVRDEA</sequence>
<dbReference type="EMBL" id="KE720815">
    <property type="protein sequence ID" value="ERF75236.1"/>
    <property type="molecule type" value="Genomic_DNA"/>
</dbReference>
<dbReference type="GeneID" id="19235093"/>
<evidence type="ECO:0000313" key="7">
    <source>
        <dbReference type="EMBL" id="ERF75236.1"/>
    </source>
</evidence>
<dbReference type="InterPro" id="IPR002523">
    <property type="entry name" value="MgTranspt_CorA/ZnTranspt_ZntB"/>
</dbReference>
<keyword evidence="8" id="KW-1185">Reference proteome</keyword>
<evidence type="ECO:0000256" key="6">
    <source>
        <dbReference type="SAM" id="Phobius"/>
    </source>
</evidence>
<keyword evidence="3 6" id="KW-1133">Transmembrane helix</keyword>
<protein>
    <submittedName>
        <fullName evidence="7">Uncharacterized protein</fullName>
    </submittedName>
</protein>
<evidence type="ECO:0000256" key="4">
    <source>
        <dbReference type="ARBA" id="ARBA00023136"/>
    </source>
</evidence>
<feature type="region of interest" description="Disordered" evidence="5">
    <location>
        <begin position="695"/>
        <end position="782"/>
    </location>
</feature>
<evidence type="ECO:0000256" key="5">
    <source>
        <dbReference type="SAM" id="MobiDB-lite"/>
    </source>
</evidence>
<keyword evidence="4 6" id="KW-0472">Membrane</keyword>
<gene>
    <name evidence="7" type="ORF">EPUS_00028</name>
</gene>
<evidence type="ECO:0000313" key="8">
    <source>
        <dbReference type="Proteomes" id="UP000019373"/>
    </source>
</evidence>
<dbReference type="eggNOG" id="ENOG502S5DR">
    <property type="taxonomic scope" value="Eukaryota"/>
</dbReference>
<dbReference type="OrthoDB" id="5430750at2759"/>
<evidence type="ECO:0000256" key="2">
    <source>
        <dbReference type="ARBA" id="ARBA00022692"/>
    </source>
</evidence>
<feature type="compositionally biased region" description="Low complexity" evidence="5">
    <location>
        <begin position="749"/>
        <end position="762"/>
    </location>
</feature>
<feature type="transmembrane region" description="Helical" evidence="6">
    <location>
        <begin position="1039"/>
        <end position="1063"/>
    </location>
</feature>
<dbReference type="SUPFAM" id="SSF144083">
    <property type="entry name" value="Magnesium transport protein CorA, transmembrane region"/>
    <property type="match status" value="1"/>
</dbReference>
<feature type="transmembrane region" description="Helical" evidence="6">
    <location>
        <begin position="1075"/>
        <end position="1098"/>
    </location>
</feature>
<dbReference type="RefSeq" id="XP_007787248.1">
    <property type="nucleotide sequence ID" value="XM_007789058.1"/>
</dbReference>
<dbReference type="GO" id="GO:0015087">
    <property type="term" value="F:cobalt ion transmembrane transporter activity"/>
    <property type="evidence" value="ECO:0007669"/>
    <property type="project" value="TreeGrafter"/>
</dbReference>
<feature type="region of interest" description="Disordered" evidence="5">
    <location>
        <begin position="510"/>
        <end position="536"/>
    </location>
</feature>
<dbReference type="Proteomes" id="UP000019373">
    <property type="component" value="Unassembled WGS sequence"/>
</dbReference>
<dbReference type="PANTHER" id="PTHR46494">
    <property type="entry name" value="CORA FAMILY METAL ION TRANSPORTER (EUROFUNG)"/>
    <property type="match status" value="1"/>
</dbReference>
<dbReference type="GO" id="GO:0050897">
    <property type="term" value="F:cobalt ion binding"/>
    <property type="evidence" value="ECO:0007669"/>
    <property type="project" value="TreeGrafter"/>
</dbReference>
<organism evidence="7 8">
    <name type="scientific">Endocarpon pusillum (strain Z07020 / HMAS-L-300199)</name>
    <name type="common">Lichen-forming fungus</name>
    <dbReference type="NCBI Taxonomy" id="1263415"/>
    <lineage>
        <taxon>Eukaryota</taxon>
        <taxon>Fungi</taxon>
        <taxon>Dikarya</taxon>
        <taxon>Ascomycota</taxon>
        <taxon>Pezizomycotina</taxon>
        <taxon>Eurotiomycetes</taxon>
        <taxon>Chaetothyriomycetidae</taxon>
        <taxon>Verrucariales</taxon>
        <taxon>Verrucariaceae</taxon>
        <taxon>Endocarpon</taxon>
    </lineage>
</organism>
<evidence type="ECO:0000256" key="3">
    <source>
        <dbReference type="ARBA" id="ARBA00022989"/>
    </source>
</evidence>
<comment type="subcellular location">
    <subcellularLocation>
        <location evidence="1">Cell membrane</location>
        <topology evidence="1">Multi-pass membrane protein</topology>
    </subcellularLocation>
</comment>
<name>U1GTA1_ENDPU</name>
<dbReference type="InterPro" id="IPR045863">
    <property type="entry name" value="CorA_TM1_TM2"/>
</dbReference>
<dbReference type="HOGENOM" id="CLU_276080_0_0_1"/>
<feature type="region of interest" description="Disordered" evidence="5">
    <location>
        <begin position="1"/>
        <end position="58"/>
    </location>
</feature>
<feature type="compositionally biased region" description="Polar residues" evidence="5">
    <location>
        <begin position="510"/>
        <end position="519"/>
    </location>
</feature>
<proteinExistence type="predicted"/>
<evidence type="ECO:0000256" key="1">
    <source>
        <dbReference type="ARBA" id="ARBA00004651"/>
    </source>
</evidence>
<reference evidence="8" key="1">
    <citation type="journal article" date="2014" name="BMC Genomics">
        <title>Genome characteristics reveal the impact of lichenization on lichen-forming fungus Endocarpon pusillum Hedwig (Verrucariales, Ascomycota).</title>
        <authorList>
            <person name="Wang Y.-Y."/>
            <person name="Liu B."/>
            <person name="Zhang X.-Y."/>
            <person name="Zhou Q.-M."/>
            <person name="Zhang T."/>
            <person name="Li H."/>
            <person name="Yu Y.-F."/>
            <person name="Zhang X.-L."/>
            <person name="Hao X.-Y."/>
            <person name="Wang M."/>
            <person name="Wang L."/>
            <person name="Wei J.-C."/>
        </authorList>
    </citation>
    <scope>NUCLEOTIDE SEQUENCE [LARGE SCALE GENOMIC DNA]</scope>
    <source>
        <strain evidence="8">Z07020 / HMAS-L-300199</strain>
    </source>
</reference>
<dbReference type="Gene3D" id="1.20.58.340">
    <property type="entry name" value="Magnesium transport protein CorA, transmembrane region"/>
    <property type="match status" value="1"/>
</dbReference>
<dbReference type="PANTHER" id="PTHR46494:SF1">
    <property type="entry name" value="CORA FAMILY METAL ION TRANSPORTER (EUROFUNG)"/>
    <property type="match status" value="1"/>
</dbReference>
<dbReference type="GO" id="GO:0005886">
    <property type="term" value="C:plasma membrane"/>
    <property type="evidence" value="ECO:0007669"/>
    <property type="project" value="UniProtKB-SubCell"/>
</dbReference>